<dbReference type="EMBL" id="CP012173">
    <property type="protein sequence ID" value="AKV75748.1"/>
    <property type="molecule type" value="Genomic_DNA"/>
</dbReference>
<keyword evidence="8" id="KW-0067">ATP-binding</keyword>
<feature type="transmembrane region" description="Helical" evidence="5">
    <location>
        <begin position="94"/>
        <end position="123"/>
    </location>
</feature>
<evidence type="ECO:0000256" key="2">
    <source>
        <dbReference type="ARBA" id="ARBA00022692"/>
    </source>
</evidence>
<evidence type="ECO:0000259" key="6">
    <source>
        <dbReference type="Pfam" id="PF01061"/>
    </source>
</evidence>
<sequence length="240" mass="26535">MNLRYVLAFAWFYGYSFLKRGYTYVFSYLITPLSILFLVYVLSRGALLQYAVVGGLISVVATNSVVSLSDVVMLRKEMKLQDMLVATRIGPAEYMLGLATANLIFSSVGMIVYVILGLILHVFSITSALISFLIACYLNYSMTGLAFIIGTFVPYTRHSWAISGVLGTVFTIIPPIYYPYSELHGIVAYLSLVIPSSPASVITQGVTGLTNFNVIALLLFLVEGPLFVLLAMKTSRWREK</sequence>
<evidence type="ECO:0000256" key="5">
    <source>
        <dbReference type="SAM" id="Phobius"/>
    </source>
</evidence>
<dbReference type="InterPro" id="IPR013525">
    <property type="entry name" value="ABC2_TM"/>
</dbReference>
<evidence type="ECO:0000313" key="8">
    <source>
        <dbReference type="EMBL" id="AKV73506.1"/>
    </source>
</evidence>
<keyword evidence="2 5" id="KW-0812">Transmembrane</keyword>
<accession>A0A088E3H2</accession>
<proteinExistence type="predicted"/>
<evidence type="ECO:0000313" key="12">
    <source>
        <dbReference type="EMBL" id="AKV82486.1"/>
    </source>
</evidence>
<dbReference type="OMA" id="AWINGWI"/>
<dbReference type="EMBL" id="CP012176">
    <property type="protein sequence ID" value="AKV82486.1"/>
    <property type="molecule type" value="Genomic_DNA"/>
</dbReference>
<evidence type="ECO:0000313" key="18">
    <source>
        <dbReference type="Proteomes" id="UP000068832"/>
    </source>
</evidence>
<dbReference type="GeneID" id="91754796"/>
<feature type="transmembrane region" description="Helical" evidence="5">
    <location>
        <begin position="212"/>
        <end position="232"/>
    </location>
</feature>
<gene>
    <name evidence="7" type="ORF">HA72_0349</name>
    <name evidence="8" type="ORF">MsedA_0362</name>
    <name evidence="9" type="ORF">MsedB_0362</name>
    <name evidence="10" type="ORF">MsedC_0361</name>
    <name evidence="11" type="ORF">MsedD_0362</name>
    <name evidence="12" type="ORF">MsedE_0362</name>
</gene>
<dbReference type="InterPro" id="IPR051784">
    <property type="entry name" value="Nod_factor_ABC_transporter"/>
</dbReference>
<evidence type="ECO:0000313" key="15">
    <source>
        <dbReference type="Proteomes" id="UP000061362"/>
    </source>
</evidence>
<feature type="transmembrane region" description="Helical" evidence="5">
    <location>
        <begin position="160"/>
        <end position="180"/>
    </location>
</feature>
<evidence type="ECO:0000313" key="16">
    <source>
        <dbReference type="Proteomes" id="UP000062398"/>
    </source>
</evidence>
<dbReference type="EMBL" id="CP012175">
    <property type="protein sequence ID" value="AKV80240.1"/>
    <property type="molecule type" value="Genomic_DNA"/>
</dbReference>
<evidence type="ECO:0000313" key="10">
    <source>
        <dbReference type="EMBL" id="AKV77995.1"/>
    </source>
</evidence>
<evidence type="ECO:0000313" key="9">
    <source>
        <dbReference type="EMBL" id="AKV75748.1"/>
    </source>
</evidence>
<comment type="subcellular location">
    <subcellularLocation>
        <location evidence="1">Membrane</location>
        <topology evidence="1">Multi-pass membrane protein</topology>
    </subcellularLocation>
</comment>
<dbReference type="Proteomes" id="UP000029084">
    <property type="component" value="Chromosome"/>
</dbReference>
<feature type="domain" description="ABC-2 type transporter transmembrane" evidence="6">
    <location>
        <begin position="20"/>
        <end position="197"/>
    </location>
</feature>
<dbReference type="EMBL" id="CP012174">
    <property type="protein sequence ID" value="AKV77995.1"/>
    <property type="molecule type" value="Genomic_DNA"/>
</dbReference>
<evidence type="ECO:0000313" key="13">
    <source>
        <dbReference type="Proteomes" id="UP000029084"/>
    </source>
</evidence>
<dbReference type="PANTHER" id="PTHR43229">
    <property type="entry name" value="NODULATION PROTEIN J"/>
    <property type="match status" value="1"/>
</dbReference>
<protein>
    <submittedName>
        <fullName evidence="8">Daunorubicin ABC transporter ATP-binding protein</fullName>
    </submittedName>
</protein>
<feature type="transmembrane region" description="Helical" evidence="5">
    <location>
        <begin position="48"/>
        <end position="73"/>
    </location>
</feature>
<reference evidence="7 13" key="1">
    <citation type="journal article" date="2014" name="J. Bacteriol.">
        <title>Role of an Archaeal PitA Transporter in the Copper and Arsenic Resistance of Metallosphaera sedula, an Extreme Thermoacidophile.</title>
        <authorList>
            <person name="McCarthy S."/>
            <person name="Ai C."/>
            <person name="Wheaton G."/>
            <person name="Tevatia R."/>
            <person name="Eckrich V."/>
            <person name="Kelly R."/>
            <person name="Blum P."/>
        </authorList>
    </citation>
    <scope>NUCLEOTIDE SEQUENCE [LARGE SCALE GENOMIC DNA]</scope>
    <source>
        <strain evidence="7 13">CuR1</strain>
    </source>
</reference>
<reference evidence="15 16" key="2">
    <citation type="journal article" date="2015" name="Genome Announc.">
        <title>Complete Genome Sequences of Evolved Arsenate-Resistant Metallosphaera sedula Strains.</title>
        <authorList>
            <person name="Ai C."/>
            <person name="McCarthy S."/>
            <person name="Schackwitz W."/>
            <person name="Martin J."/>
            <person name="Lipzen A."/>
            <person name="Blum P."/>
        </authorList>
    </citation>
    <scope>NUCLEOTIDE SEQUENCE [LARGE SCALE GENOMIC DNA]</scope>
    <source>
        <strain evidence="10 16">ARS120-1</strain>
        <strain evidence="11 15">ARS120-2</strain>
        <strain evidence="8 18">ARS50-1</strain>
        <strain evidence="9 17">ARS50-2</strain>
    </source>
</reference>
<dbReference type="RefSeq" id="WP_011921494.1">
    <property type="nucleotide sequence ID" value="NZ_AP019770.1"/>
</dbReference>
<dbReference type="Proteomes" id="UP000061362">
    <property type="component" value="Chromosome"/>
</dbReference>
<dbReference type="Proteomes" id="UP000062398">
    <property type="component" value="Chromosome"/>
</dbReference>
<reference evidence="12 14" key="3">
    <citation type="submission" date="2015-07" db="EMBL/GenBank/DDBJ databases">
        <title>Physiological, transcriptional responses and genome re-sequencing of acid resistant extremely thermoacidophilic Metallosphaera sedula SARC-M1.</title>
        <authorList>
            <person name="Ai C."/>
            <person name="McCarthy S."/>
            <person name="Eckrich V."/>
            <person name="Rudrappa D."/>
            <person name="Qiu G."/>
            <person name="Blum P."/>
        </authorList>
    </citation>
    <scope>NUCLEOTIDE SEQUENCE [LARGE SCALE GENOMIC DNA]</scope>
    <source>
        <strain evidence="12 14">SARC-M1</strain>
    </source>
</reference>
<dbReference type="Proteomes" id="UP000062475">
    <property type="component" value="Chromosome"/>
</dbReference>
<dbReference type="GO" id="GO:0140359">
    <property type="term" value="F:ABC-type transporter activity"/>
    <property type="evidence" value="ECO:0007669"/>
    <property type="project" value="InterPro"/>
</dbReference>
<evidence type="ECO:0000313" key="17">
    <source>
        <dbReference type="Proteomes" id="UP000062475"/>
    </source>
</evidence>
<feature type="transmembrane region" description="Helical" evidence="5">
    <location>
        <begin position="21"/>
        <end position="42"/>
    </location>
</feature>
<keyword evidence="3 5" id="KW-1133">Transmembrane helix</keyword>
<dbReference type="Proteomes" id="UP000068832">
    <property type="component" value="Chromosome"/>
</dbReference>
<evidence type="ECO:0000313" key="7">
    <source>
        <dbReference type="EMBL" id="AIM26513.1"/>
    </source>
</evidence>
<evidence type="ECO:0000313" key="14">
    <source>
        <dbReference type="Proteomes" id="UP000056255"/>
    </source>
</evidence>
<dbReference type="PATRIC" id="fig|43687.5.peg.360"/>
<dbReference type="AlphaFoldDB" id="A0A088E3H2"/>
<dbReference type="Proteomes" id="UP000056255">
    <property type="component" value="Chromosome"/>
</dbReference>
<dbReference type="GO" id="GO:0005524">
    <property type="term" value="F:ATP binding"/>
    <property type="evidence" value="ECO:0007669"/>
    <property type="project" value="UniProtKB-KW"/>
</dbReference>
<evidence type="ECO:0000256" key="4">
    <source>
        <dbReference type="ARBA" id="ARBA00023136"/>
    </source>
</evidence>
<keyword evidence="8" id="KW-0547">Nucleotide-binding</keyword>
<name>A0A088E3H2_9CREN</name>
<dbReference type="EMBL" id="CP012172">
    <property type="protein sequence ID" value="AKV73506.1"/>
    <property type="molecule type" value="Genomic_DNA"/>
</dbReference>
<evidence type="ECO:0000313" key="11">
    <source>
        <dbReference type="EMBL" id="AKV80240.1"/>
    </source>
</evidence>
<feature type="transmembrane region" description="Helical" evidence="5">
    <location>
        <begin position="129"/>
        <end position="153"/>
    </location>
</feature>
<dbReference type="Pfam" id="PF01061">
    <property type="entry name" value="ABC2_membrane"/>
    <property type="match status" value="1"/>
</dbReference>
<evidence type="ECO:0000256" key="1">
    <source>
        <dbReference type="ARBA" id="ARBA00004141"/>
    </source>
</evidence>
<dbReference type="OrthoDB" id="97972at2157"/>
<evidence type="ECO:0000256" key="3">
    <source>
        <dbReference type="ARBA" id="ARBA00022989"/>
    </source>
</evidence>
<dbReference type="EMBL" id="CP008822">
    <property type="protein sequence ID" value="AIM26513.1"/>
    <property type="molecule type" value="Genomic_DNA"/>
</dbReference>
<organism evidence="7 13">
    <name type="scientific">Metallosphaera sedula</name>
    <dbReference type="NCBI Taxonomy" id="43687"/>
    <lineage>
        <taxon>Archaea</taxon>
        <taxon>Thermoproteota</taxon>
        <taxon>Thermoprotei</taxon>
        <taxon>Sulfolobales</taxon>
        <taxon>Sulfolobaceae</taxon>
        <taxon>Metallosphaera</taxon>
    </lineage>
</organism>
<keyword evidence="4 5" id="KW-0472">Membrane</keyword>
<dbReference type="GO" id="GO:0016020">
    <property type="term" value="C:membrane"/>
    <property type="evidence" value="ECO:0007669"/>
    <property type="project" value="UniProtKB-SubCell"/>
</dbReference>
<dbReference type="PANTHER" id="PTHR43229:SF3">
    <property type="entry name" value="ABC-TYPE MULTIDRUG TRANSPORT SYSTEM, PERMEASE COMPONENT"/>
    <property type="match status" value="1"/>
</dbReference>